<feature type="compositionally biased region" description="Basic and acidic residues" evidence="1">
    <location>
        <begin position="469"/>
        <end position="646"/>
    </location>
</feature>
<keyword evidence="5" id="KW-1185">Reference proteome</keyword>
<dbReference type="SUPFAM" id="SSF46934">
    <property type="entry name" value="UBA-like"/>
    <property type="match status" value="1"/>
</dbReference>
<dbReference type="Gene3D" id="1.10.8.10">
    <property type="entry name" value="DNA helicase RuvA subunit, C-terminal domain"/>
    <property type="match status" value="1"/>
</dbReference>
<evidence type="ECO:0000256" key="1">
    <source>
        <dbReference type="SAM" id="MobiDB-lite"/>
    </source>
</evidence>
<dbReference type="SMART" id="SM00027">
    <property type="entry name" value="EH"/>
    <property type="match status" value="3"/>
</dbReference>
<feature type="domain" description="EH" evidence="3">
    <location>
        <begin position="116"/>
        <end position="206"/>
    </location>
</feature>
<protein>
    <submittedName>
        <fullName evidence="4">Uncharacterized protein</fullName>
    </submittedName>
</protein>
<dbReference type="PANTHER" id="PTHR11216">
    <property type="entry name" value="EH DOMAIN"/>
    <property type="match status" value="1"/>
</dbReference>
<feature type="compositionally biased region" description="Basic and acidic residues" evidence="1">
    <location>
        <begin position="656"/>
        <end position="666"/>
    </location>
</feature>
<feature type="region of interest" description="Disordered" evidence="1">
    <location>
        <begin position="461"/>
        <end position="704"/>
    </location>
</feature>
<reference evidence="4" key="1">
    <citation type="journal article" date="2020" name="Microb. Genom.">
        <title>Genetic diversity of clinical and environmental Mucorales isolates obtained from an investigation of mucormycosis cases among solid organ transplant recipients.</title>
        <authorList>
            <person name="Nguyen M.H."/>
            <person name="Kaul D."/>
            <person name="Muto C."/>
            <person name="Cheng S.J."/>
            <person name="Richter R.A."/>
            <person name="Bruno V.M."/>
            <person name="Liu G."/>
            <person name="Beyhan S."/>
            <person name="Sundermann A.J."/>
            <person name="Mounaud S."/>
            <person name="Pasculle A.W."/>
            <person name="Nierman W.C."/>
            <person name="Driscoll E."/>
            <person name="Cumbie R."/>
            <person name="Clancy C.J."/>
            <person name="Dupont C.L."/>
        </authorList>
    </citation>
    <scope>NUCLEOTIDE SEQUENCE</scope>
    <source>
        <strain evidence="4">GL11</strain>
    </source>
</reference>
<feature type="compositionally biased region" description="Basic and acidic residues" evidence="1">
    <location>
        <begin position="1104"/>
        <end position="1133"/>
    </location>
</feature>
<dbReference type="PROSITE" id="PS50031">
    <property type="entry name" value="EH"/>
    <property type="match status" value="3"/>
</dbReference>
<dbReference type="GO" id="GO:0016197">
    <property type="term" value="P:endosomal transport"/>
    <property type="evidence" value="ECO:0007669"/>
    <property type="project" value="TreeGrafter"/>
</dbReference>
<evidence type="ECO:0000259" key="3">
    <source>
        <dbReference type="PROSITE" id="PS50031"/>
    </source>
</evidence>
<dbReference type="InterPro" id="IPR009060">
    <property type="entry name" value="UBA-like_sf"/>
</dbReference>
<feature type="region of interest" description="Disordered" evidence="1">
    <location>
        <begin position="1021"/>
        <end position="1204"/>
    </location>
</feature>
<feature type="region of interest" description="Disordered" evidence="1">
    <location>
        <begin position="771"/>
        <end position="852"/>
    </location>
</feature>
<dbReference type="Proteomes" id="UP000716291">
    <property type="component" value="Unassembled WGS sequence"/>
</dbReference>
<feature type="domain" description="EH" evidence="3">
    <location>
        <begin position="217"/>
        <end position="307"/>
    </location>
</feature>
<evidence type="ECO:0000313" key="5">
    <source>
        <dbReference type="Proteomes" id="UP000716291"/>
    </source>
</evidence>
<dbReference type="InterPro" id="IPR000261">
    <property type="entry name" value="EH_dom"/>
</dbReference>
<feature type="compositionally biased region" description="Polar residues" evidence="1">
    <location>
        <begin position="811"/>
        <end position="820"/>
    </location>
</feature>
<dbReference type="Pfam" id="PF12763">
    <property type="entry name" value="EH"/>
    <property type="match status" value="3"/>
</dbReference>
<feature type="region of interest" description="Disordered" evidence="1">
    <location>
        <begin position="881"/>
        <end position="906"/>
    </location>
</feature>
<feature type="compositionally biased region" description="Polar residues" evidence="1">
    <location>
        <begin position="1057"/>
        <end position="1087"/>
    </location>
</feature>
<dbReference type="AlphaFoldDB" id="A0A9P6X3A2"/>
<dbReference type="EMBL" id="JAANQT010001660">
    <property type="protein sequence ID" value="KAG1304352.1"/>
    <property type="molecule type" value="Genomic_DNA"/>
</dbReference>
<accession>A0A9P6X3A2</accession>
<dbReference type="SMART" id="SM00165">
    <property type="entry name" value="UBA"/>
    <property type="match status" value="1"/>
</dbReference>
<feature type="compositionally biased region" description="Polar residues" evidence="1">
    <location>
        <begin position="969"/>
        <end position="980"/>
    </location>
</feature>
<feature type="compositionally biased region" description="Basic and acidic residues" evidence="1">
    <location>
        <begin position="1022"/>
        <end position="1038"/>
    </location>
</feature>
<dbReference type="InterPro" id="IPR011992">
    <property type="entry name" value="EF-hand-dom_pair"/>
</dbReference>
<dbReference type="SUPFAM" id="SSF47473">
    <property type="entry name" value="EF-hand"/>
    <property type="match status" value="3"/>
</dbReference>
<dbReference type="InterPro" id="IPR015940">
    <property type="entry name" value="UBA"/>
</dbReference>
<dbReference type="Gene3D" id="1.10.238.10">
    <property type="entry name" value="EF-hand"/>
    <property type="match status" value="3"/>
</dbReference>
<evidence type="ECO:0000313" key="4">
    <source>
        <dbReference type="EMBL" id="KAG1304352.1"/>
    </source>
</evidence>
<comment type="caution">
    <text evidence="4">The sequence shown here is derived from an EMBL/GenBank/DDBJ whole genome shotgun (WGS) entry which is preliminary data.</text>
</comment>
<feature type="domain" description="UBA" evidence="2">
    <location>
        <begin position="1208"/>
        <end position="1248"/>
    </location>
</feature>
<organism evidence="4 5">
    <name type="scientific">Rhizopus oryzae</name>
    <name type="common">Mucormycosis agent</name>
    <name type="synonym">Rhizopus arrhizus var. delemar</name>
    <dbReference type="NCBI Taxonomy" id="64495"/>
    <lineage>
        <taxon>Eukaryota</taxon>
        <taxon>Fungi</taxon>
        <taxon>Fungi incertae sedis</taxon>
        <taxon>Mucoromycota</taxon>
        <taxon>Mucoromycotina</taxon>
        <taxon>Mucoromycetes</taxon>
        <taxon>Mucorales</taxon>
        <taxon>Mucorineae</taxon>
        <taxon>Rhizopodaceae</taxon>
        <taxon>Rhizopus</taxon>
    </lineage>
</organism>
<dbReference type="GO" id="GO:0005886">
    <property type="term" value="C:plasma membrane"/>
    <property type="evidence" value="ECO:0007669"/>
    <property type="project" value="TreeGrafter"/>
</dbReference>
<sequence length="1249" mass="143951">MSVRTWESTLTPEEVAVYKQCFKAAVLSQPNAVTGMEAVQFFGKSGLPNTTLSEIWETADEQNLGYLTQDTFAIALKLIACAQNNIKPKKHILSTITPLPRIKDITDHHASITPVDRAKYQAIYRSQNPSKNGIDAQTAKNLFLKSKLSNEQLAQIWNLADIRQCGYLNETEFIIAMYYIEKIMRKSITTLPSILPQSIYHDALGNQKVHSTITPQERAKYDPFFRRLDRTKKGWITKAEAINFFKNSKLPDKKIAEVWNTADPQGRSALDSEQFALAMHLIHAQLVGKSMSPSSTVFTTSPQPVASILPEQDLLGDFGDNGKITEETNKLNHLKNQIESTQTATQDLQTKRHQLELAWTTLQEKRSDLQQQSEQLQSKKQTESEQLKQLRLTLEDEETVWQQVKTEFERAQRDLETARVEIEQAQKELKEGQDENERLRRTVHDVQVDALRYTQQLDALHAKHKRKQERAAKRAAEKAEAERVAAELKKQEEERKRQEEEERKRQEEEELKKQEEEERKKQEEEERKRQEEEEERKRQEEEEERKRQEEEERKRQEEEECKRQEEEERKKQEEEERKKQEEEERKRQDEEEEERKRQEEEECKRQEEEERKKQEEEERKRQDEEERKKLEEEEHMKQEEHQRIDQEQQNSNKKHLNQDELVDREVLQNVGYGEVKDTIQSESNPSTEKEDEGFLSQKEYNEAKQDQIFFETPKESQKAQVLENPLANQLGHNEIIENENFKEYTKEPNQLQGIHDEQPFRDELNEIDVVPTKDKEQIKDSFKPQNVLPETINTTSERKDGTENKQIADEINNTEINANESKSDEKEQTGQGSTESSKPDLEDGQDLKTNQGDISLQCALSYTEAEGTDSMDDFYDAIDTGNLTNNPPRHAINDHKQDTRTTSSSADENEFVMIDHPSSLHHIPKKSHAAEFDDVFGITKAREEEEEPVIVSSLSESEMFDTNARPTVPLSSAQGLQPSTHAKKPPTPPPPPGKSIQNVSTTPLINSDNFDAIFGVKQKNNKSHDQFASHLENEETKNGKTTSIVSPTPKNPYEQEGPSTSSLGSSRENQTSTSENDSGLNNHSLIASSLDERHENEDMLNTTEAKKINLGEHDRGIQEEAPTKEMTPEIDDKKKKKKKKNIMSWAKTLGGFDGEKKKKKRAEKEARRNSKNNTKITASHTYSANEQPIATQSPIATTPANNNKYSGTIHDSHIAELVNMGFDPKAAKEALDRYDQDLEKATNFLLDQS</sequence>
<proteinExistence type="predicted"/>
<name>A0A9P6X3A2_RHIOR</name>
<feature type="compositionally biased region" description="Basic and acidic residues" evidence="1">
    <location>
        <begin position="796"/>
        <end position="808"/>
    </location>
</feature>
<feature type="compositionally biased region" description="Polar residues" evidence="1">
    <location>
        <begin position="1039"/>
        <end position="1048"/>
    </location>
</feature>
<gene>
    <name evidence="4" type="ORF">G6F64_009278</name>
</gene>
<dbReference type="GO" id="GO:0006897">
    <property type="term" value="P:endocytosis"/>
    <property type="evidence" value="ECO:0007669"/>
    <property type="project" value="TreeGrafter"/>
</dbReference>
<dbReference type="GO" id="GO:0005737">
    <property type="term" value="C:cytoplasm"/>
    <property type="evidence" value="ECO:0007669"/>
    <property type="project" value="TreeGrafter"/>
</dbReference>
<dbReference type="PROSITE" id="PS50030">
    <property type="entry name" value="UBA"/>
    <property type="match status" value="1"/>
</dbReference>
<feature type="domain" description="EH" evidence="3">
    <location>
        <begin position="14"/>
        <end position="100"/>
    </location>
</feature>
<dbReference type="CDD" id="cd00052">
    <property type="entry name" value="EH"/>
    <property type="match status" value="3"/>
</dbReference>
<evidence type="ECO:0000259" key="2">
    <source>
        <dbReference type="PROSITE" id="PS50030"/>
    </source>
</evidence>
<dbReference type="Pfam" id="PF00627">
    <property type="entry name" value="UBA"/>
    <property type="match status" value="1"/>
</dbReference>
<feature type="compositionally biased region" description="Polar residues" evidence="1">
    <location>
        <begin position="1171"/>
        <end position="1204"/>
    </location>
</feature>
<feature type="compositionally biased region" description="Basic and acidic residues" evidence="1">
    <location>
        <begin position="771"/>
        <end position="782"/>
    </location>
</feature>
<feature type="region of interest" description="Disordered" evidence="1">
    <location>
        <begin position="965"/>
        <end position="1003"/>
    </location>
</feature>